<name>A0A2I1GXF4_9GLOM</name>
<keyword evidence="3" id="KW-1185">Reference proteome</keyword>
<reference evidence="2 3" key="1">
    <citation type="submission" date="2015-10" db="EMBL/GenBank/DDBJ databases">
        <title>Genome analyses suggest a sexual origin of heterokaryosis in a supposedly ancient asexual fungus.</title>
        <authorList>
            <person name="Ropars J."/>
            <person name="Sedzielewska K."/>
            <person name="Noel J."/>
            <person name="Charron P."/>
            <person name="Farinelli L."/>
            <person name="Marton T."/>
            <person name="Kruger M."/>
            <person name="Pelin A."/>
            <person name="Brachmann A."/>
            <person name="Corradi N."/>
        </authorList>
    </citation>
    <scope>NUCLEOTIDE SEQUENCE [LARGE SCALE GENOMIC DNA]</scope>
    <source>
        <strain evidence="2 3">A4</strain>
    </source>
</reference>
<proteinExistence type="predicted"/>
<dbReference type="VEuPathDB" id="FungiDB:RhiirFUN_016474"/>
<dbReference type="EMBL" id="LLXI01000996">
    <property type="protein sequence ID" value="PKY51305.1"/>
    <property type="molecule type" value="Genomic_DNA"/>
</dbReference>
<dbReference type="VEuPathDB" id="FungiDB:RhiirA1_466006"/>
<sequence>MESGQQPIRPVVARPPPKGPAHFFAHGKLWRQYSRVSPEQLIHAKSFLCGTGVIGCGIHSRDTHFMSTADPLSRLGNLGLKFSVVLSQKTSDGILVQTERVLPNDFVLSAEYETLGLIDDDDDESVSDDDYVNEEDDGGDDEVWDGDEVDSDDDYDISGIGDGHDFMVCYSRDAWDKLSRPHRNILLRFFTQRLPNLSEQEKNGSFHVFSQSEAFGVLEHNALLDALTHPVEGLVFSNMVNCETCFINTRKINTKVRDSARYT</sequence>
<comment type="caution">
    <text evidence="2">The sequence shown here is derived from an EMBL/GenBank/DDBJ whole genome shotgun (WGS) entry which is preliminary data.</text>
</comment>
<dbReference type="Proteomes" id="UP000234323">
    <property type="component" value="Unassembled WGS sequence"/>
</dbReference>
<dbReference type="AlphaFoldDB" id="A0A2I1GXF4"/>
<protein>
    <submittedName>
        <fullName evidence="2">Uncharacterized protein</fullName>
    </submittedName>
</protein>
<evidence type="ECO:0000313" key="2">
    <source>
        <dbReference type="EMBL" id="PKY51305.1"/>
    </source>
</evidence>
<gene>
    <name evidence="2" type="ORF">RhiirA4_546483</name>
</gene>
<evidence type="ECO:0000256" key="1">
    <source>
        <dbReference type="SAM" id="MobiDB-lite"/>
    </source>
</evidence>
<evidence type="ECO:0000313" key="3">
    <source>
        <dbReference type="Proteomes" id="UP000234323"/>
    </source>
</evidence>
<organism evidence="2 3">
    <name type="scientific">Rhizophagus irregularis</name>
    <dbReference type="NCBI Taxonomy" id="588596"/>
    <lineage>
        <taxon>Eukaryota</taxon>
        <taxon>Fungi</taxon>
        <taxon>Fungi incertae sedis</taxon>
        <taxon>Mucoromycota</taxon>
        <taxon>Glomeromycotina</taxon>
        <taxon>Glomeromycetes</taxon>
        <taxon>Glomerales</taxon>
        <taxon>Glomeraceae</taxon>
        <taxon>Rhizophagus</taxon>
    </lineage>
</organism>
<accession>A0A2I1GXF4</accession>
<feature type="region of interest" description="Disordered" evidence="1">
    <location>
        <begin position="119"/>
        <end position="148"/>
    </location>
</feature>
<dbReference type="VEuPathDB" id="FungiDB:FUN_012003"/>